<name>A0A813KPR3_POLGL</name>
<dbReference type="AlphaFoldDB" id="A0A813KPR3"/>
<organism evidence="1 2">
    <name type="scientific">Polarella glacialis</name>
    <name type="common">Dinoflagellate</name>
    <dbReference type="NCBI Taxonomy" id="89957"/>
    <lineage>
        <taxon>Eukaryota</taxon>
        <taxon>Sar</taxon>
        <taxon>Alveolata</taxon>
        <taxon>Dinophyceae</taxon>
        <taxon>Suessiales</taxon>
        <taxon>Suessiaceae</taxon>
        <taxon>Polarella</taxon>
    </lineage>
</organism>
<sequence>MHPVRLKSSAPECLLTPKGFTPNLFEWCSMLAHLGMSSCLLLALLLSQTTASLSEPEPGTEAEECNALLQHSVSSAKPERLASMLEVSVEKSNQVLNCTRWTGATCVWSGCEAWRGIDVQCSAYKSCDCKEGFCNHLLKGACVKEGCWDVEGPSETDETINTCWKHIEWARTTGIKTRPEWYTYNGSNLSSNSPHSTFQKFIYEQHPEHNCPSPCLPRYEVPMPVKKVEKPHHPTCTKSTGGTCARGGCYAWRGIDVECSPFKKCDCKKGFCNHFNKGFCVREGCQDVEGPSETDETLNKCLKHIEWARTTGIKQRPEWYTYNGLSSDSPHSSFQKFIYYEHPEMGCPPPCLARYK</sequence>
<dbReference type="EMBL" id="CAJNNW010031744">
    <property type="protein sequence ID" value="CAE8708764.1"/>
    <property type="molecule type" value="Genomic_DNA"/>
</dbReference>
<proteinExistence type="predicted"/>
<dbReference type="Proteomes" id="UP000626109">
    <property type="component" value="Unassembled WGS sequence"/>
</dbReference>
<reference evidence="1" key="1">
    <citation type="submission" date="2021-02" db="EMBL/GenBank/DDBJ databases">
        <authorList>
            <person name="Dougan E. K."/>
            <person name="Rhodes N."/>
            <person name="Thang M."/>
            <person name="Chan C."/>
        </authorList>
    </citation>
    <scope>NUCLEOTIDE SEQUENCE</scope>
</reference>
<comment type="caution">
    <text evidence="1">The sequence shown here is derived from an EMBL/GenBank/DDBJ whole genome shotgun (WGS) entry which is preliminary data.</text>
</comment>
<gene>
    <name evidence="1" type="ORF">PGLA2088_LOCUS35080</name>
</gene>
<protein>
    <submittedName>
        <fullName evidence="1">Uncharacterized protein</fullName>
    </submittedName>
</protein>
<accession>A0A813KPR3</accession>
<evidence type="ECO:0000313" key="1">
    <source>
        <dbReference type="EMBL" id="CAE8708764.1"/>
    </source>
</evidence>
<evidence type="ECO:0000313" key="2">
    <source>
        <dbReference type="Proteomes" id="UP000626109"/>
    </source>
</evidence>